<dbReference type="Pfam" id="PF00294">
    <property type="entry name" value="PfkB"/>
    <property type="match status" value="1"/>
</dbReference>
<dbReference type="InterPro" id="IPR002173">
    <property type="entry name" value="Carboh/pur_kinase_PfkB_CS"/>
</dbReference>
<evidence type="ECO:0000256" key="4">
    <source>
        <dbReference type="ARBA" id="ARBA00022679"/>
    </source>
</evidence>
<evidence type="ECO:0000256" key="11">
    <source>
        <dbReference type="RuleBase" id="RU369061"/>
    </source>
</evidence>
<dbReference type="GO" id="GO:0008662">
    <property type="term" value="F:1-phosphofructokinase activity"/>
    <property type="evidence" value="ECO:0007669"/>
    <property type="project" value="UniProtKB-UniRule"/>
</dbReference>
<dbReference type="GO" id="GO:0005524">
    <property type="term" value="F:ATP binding"/>
    <property type="evidence" value="ECO:0007669"/>
    <property type="project" value="UniProtKB-UniRule"/>
</dbReference>
<sequence length="314" mass="34088">MIYTITLNPALDRSITVEMLVSDDANRVVSEERYAGGKGIDVSRVIQVLGGDSVALGFVGGFHGMELEQRLLRQGVKCDFVETRRETRTNILIHEKLKKTHTILNASGPEVNEVEIRELMEKIKVIEDPEYAVISGSIPGGLKVDIYKDIVSIFNKRGSITALDADGEAMKQGIRAVPHIVKPNIHELGRLLGREIKNSEDAIRGAEELLDMGIKIVLISMGGDGAILVSEETKAKGIRALKGIPPEITVDSTVGAGDSFLAAFVLGRKRNLDIKECLALAVASGAAASITPGTELCKREDVERLLDRVKIEEI</sequence>
<keyword evidence="7 11" id="KW-0067">ATP-binding</keyword>
<evidence type="ECO:0000256" key="6">
    <source>
        <dbReference type="ARBA" id="ARBA00022777"/>
    </source>
</evidence>
<accession>A0A9D8KFM8</accession>
<dbReference type="GO" id="GO:0044281">
    <property type="term" value="P:small molecule metabolic process"/>
    <property type="evidence" value="ECO:0007669"/>
    <property type="project" value="UniProtKB-ARBA"/>
</dbReference>
<dbReference type="GO" id="GO:0005829">
    <property type="term" value="C:cytosol"/>
    <property type="evidence" value="ECO:0007669"/>
    <property type="project" value="TreeGrafter"/>
</dbReference>
<evidence type="ECO:0000256" key="5">
    <source>
        <dbReference type="ARBA" id="ARBA00022741"/>
    </source>
</evidence>
<comment type="similarity">
    <text evidence="1 11">Belongs to the carbohydrate kinase PfkB family.</text>
</comment>
<dbReference type="PANTHER" id="PTHR46566:SF2">
    <property type="entry name" value="ATP-DEPENDENT 6-PHOSPHOFRUCTOKINASE ISOZYME 2"/>
    <property type="match status" value="1"/>
</dbReference>
<dbReference type="EC" id="2.7.1.56" evidence="2 11"/>
<dbReference type="PANTHER" id="PTHR46566">
    <property type="entry name" value="1-PHOSPHOFRUCTOKINASE-RELATED"/>
    <property type="match status" value="1"/>
</dbReference>
<comment type="caution">
    <text evidence="13">The sequence shown here is derived from an EMBL/GenBank/DDBJ whole genome shotgun (WGS) entry which is preliminary data.</text>
</comment>
<evidence type="ECO:0000256" key="2">
    <source>
        <dbReference type="ARBA" id="ARBA00012131"/>
    </source>
</evidence>
<dbReference type="FunFam" id="3.40.1190.20:FF:000001">
    <property type="entry name" value="Phosphofructokinase"/>
    <property type="match status" value="1"/>
</dbReference>
<dbReference type="CDD" id="cd01164">
    <property type="entry name" value="FruK_PfkB_like"/>
    <property type="match status" value="1"/>
</dbReference>
<proteinExistence type="inferred from homology"/>
<evidence type="ECO:0000313" key="14">
    <source>
        <dbReference type="Proteomes" id="UP000809273"/>
    </source>
</evidence>
<dbReference type="PROSITE" id="PS00584">
    <property type="entry name" value="PFKB_KINASES_2"/>
    <property type="match status" value="1"/>
</dbReference>
<dbReference type="Proteomes" id="UP000809273">
    <property type="component" value="Unassembled WGS sequence"/>
</dbReference>
<dbReference type="InterPro" id="IPR022463">
    <property type="entry name" value="1-PFruKinase"/>
</dbReference>
<dbReference type="InterPro" id="IPR011611">
    <property type="entry name" value="PfkB_dom"/>
</dbReference>
<dbReference type="PIRSF" id="PIRSF000535">
    <property type="entry name" value="1PFK/6PFK/LacC"/>
    <property type="match status" value="1"/>
</dbReference>
<reference evidence="13" key="1">
    <citation type="journal article" date="2021" name="Environ. Microbiol.">
        <title>Genomic characterization of three novel Desulfobacterota classes expand the metabolic and phylogenetic diversity of the phylum.</title>
        <authorList>
            <person name="Murphy C.L."/>
            <person name="Biggerstaff J."/>
            <person name="Eichhorn A."/>
            <person name="Ewing E."/>
            <person name="Shahan R."/>
            <person name="Soriano D."/>
            <person name="Stewart S."/>
            <person name="VanMol K."/>
            <person name="Walker R."/>
            <person name="Walters P."/>
            <person name="Elshahed M.S."/>
            <person name="Youssef N.H."/>
        </authorList>
    </citation>
    <scope>NUCLEOTIDE SEQUENCE</scope>
    <source>
        <strain evidence="13">Zod_Metabat.24</strain>
    </source>
</reference>
<evidence type="ECO:0000256" key="8">
    <source>
        <dbReference type="ARBA" id="ARBA00032802"/>
    </source>
</evidence>
<dbReference type="EMBL" id="JAFGIX010000057">
    <property type="protein sequence ID" value="MBN1573891.1"/>
    <property type="molecule type" value="Genomic_DNA"/>
</dbReference>
<feature type="domain" description="Carbohydrate kinase PfkB" evidence="12">
    <location>
        <begin position="15"/>
        <end position="297"/>
    </location>
</feature>
<comment type="catalytic activity">
    <reaction evidence="9 11">
        <text>beta-D-fructose 1-phosphate + ATP = beta-D-fructose 1,6-bisphosphate + ADP + H(+)</text>
        <dbReference type="Rhea" id="RHEA:14213"/>
        <dbReference type="ChEBI" id="CHEBI:15378"/>
        <dbReference type="ChEBI" id="CHEBI:30616"/>
        <dbReference type="ChEBI" id="CHEBI:32966"/>
        <dbReference type="ChEBI" id="CHEBI:138881"/>
        <dbReference type="ChEBI" id="CHEBI:456216"/>
        <dbReference type="EC" id="2.7.1.56"/>
    </reaction>
</comment>
<dbReference type="GO" id="GO:0016052">
    <property type="term" value="P:carbohydrate catabolic process"/>
    <property type="evidence" value="ECO:0007669"/>
    <property type="project" value="UniProtKB-ARBA"/>
</dbReference>
<dbReference type="SUPFAM" id="SSF53613">
    <property type="entry name" value="Ribokinase-like"/>
    <property type="match status" value="1"/>
</dbReference>
<gene>
    <name evidence="13" type="primary">pfkB</name>
    <name evidence="13" type="ORF">JW984_11900</name>
</gene>
<evidence type="ECO:0000259" key="12">
    <source>
        <dbReference type="Pfam" id="PF00294"/>
    </source>
</evidence>
<reference evidence="13" key="2">
    <citation type="submission" date="2021-01" db="EMBL/GenBank/DDBJ databases">
        <authorList>
            <person name="Hahn C.R."/>
            <person name="Youssef N.H."/>
            <person name="Elshahed M."/>
        </authorList>
    </citation>
    <scope>NUCLEOTIDE SEQUENCE</scope>
    <source>
        <strain evidence="13">Zod_Metabat.24</strain>
    </source>
</reference>
<keyword evidence="4 10" id="KW-0808">Transferase</keyword>
<organism evidence="13 14">
    <name type="scientific">Candidatus Zymogenus saltonus</name>
    <dbReference type="NCBI Taxonomy" id="2844893"/>
    <lineage>
        <taxon>Bacteria</taxon>
        <taxon>Deltaproteobacteria</taxon>
        <taxon>Candidatus Zymogenia</taxon>
        <taxon>Candidatus Zymogeniales</taxon>
        <taxon>Candidatus Zymogenaceae</taxon>
        <taxon>Candidatus Zymogenus</taxon>
    </lineage>
</organism>
<dbReference type="NCBIfam" id="TIGR03168">
    <property type="entry name" value="1-PFK"/>
    <property type="match status" value="1"/>
</dbReference>
<evidence type="ECO:0000256" key="3">
    <source>
        <dbReference type="ARBA" id="ARBA00013596"/>
    </source>
</evidence>
<dbReference type="AlphaFoldDB" id="A0A9D8KFM8"/>
<keyword evidence="6 11" id="KW-0418">Kinase</keyword>
<evidence type="ECO:0000313" key="13">
    <source>
        <dbReference type="EMBL" id="MBN1573891.1"/>
    </source>
</evidence>
<dbReference type="InterPro" id="IPR029056">
    <property type="entry name" value="Ribokinase-like"/>
</dbReference>
<dbReference type="InterPro" id="IPR017583">
    <property type="entry name" value="Tagatose/fructose_Pkinase"/>
</dbReference>
<evidence type="ECO:0000256" key="9">
    <source>
        <dbReference type="ARBA" id="ARBA00047745"/>
    </source>
</evidence>
<dbReference type="NCBIfam" id="TIGR03828">
    <property type="entry name" value="pfkB"/>
    <property type="match status" value="1"/>
</dbReference>
<keyword evidence="5 11" id="KW-0547">Nucleotide-binding</keyword>
<comment type="function">
    <text evidence="11">Catalyzes the ATP-dependent phosphorylation of fructose-l-phosphate to fructose-l,6-bisphosphate.</text>
</comment>
<evidence type="ECO:0000256" key="7">
    <source>
        <dbReference type="ARBA" id="ARBA00022840"/>
    </source>
</evidence>
<evidence type="ECO:0000256" key="1">
    <source>
        <dbReference type="ARBA" id="ARBA00010688"/>
    </source>
</evidence>
<evidence type="ECO:0000256" key="10">
    <source>
        <dbReference type="PIRNR" id="PIRNR000535"/>
    </source>
</evidence>
<dbReference type="Gene3D" id="3.40.1190.20">
    <property type="match status" value="1"/>
</dbReference>
<name>A0A9D8KFM8_9DELT</name>
<protein>
    <recommendedName>
        <fullName evidence="3 11">1-phosphofructokinase</fullName>
        <shortName evidence="11">Fru1PK</shortName>
        <ecNumber evidence="2 11">2.7.1.56</ecNumber>
    </recommendedName>
    <alternativeName>
        <fullName evidence="8 11">Fructose 1-phosphate kinase</fullName>
    </alternativeName>
</protein>